<keyword evidence="6" id="KW-0539">Nucleus</keyword>
<dbReference type="InterPro" id="IPR009057">
    <property type="entry name" value="Homeodomain-like_sf"/>
</dbReference>
<dbReference type="InterPro" id="IPR050560">
    <property type="entry name" value="MYB_TF"/>
</dbReference>
<name>A0ABC8THM7_9AQUA</name>
<feature type="domain" description="HTH myb-type" evidence="9">
    <location>
        <begin position="93"/>
        <end position="147"/>
    </location>
</feature>
<gene>
    <name evidence="10" type="ORF">ILEXP_LOCUS36623</name>
</gene>
<dbReference type="GO" id="GO:0003677">
    <property type="term" value="F:DNA binding"/>
    <property type="evidence" value="ECO:0007669"/>
    <property type="project" value="UniProtKB-KW"/>
</dbReference>
<dbReference type="CDD" id="cd00167">
    <property type="entry name" value="SANT"/>
    <property type="match status" value="2"/>
</dbReference>
<keyword evidence="3" id="KW-0805">Transcription regulation</keyword>
<dbReference type="SMART" id="SM00717">
    <property type="entry name" value="SANT"/>
    <property type="match status" value="2"/>
</dbReference>
<evidence type="ECO:0000256" key="1">
    <source>
        <dbReference type="ARBA" id="ARBA00004123"/>
    </source>
</evidence>
<evidence type="ECO:0000256" key="6">
    <source>
        <dbReference type="ARBA" id="ARBA00023242"/>
    </source>
</evidence>
<organism evidence="10 11">
    <name type="scientific">Ilex paraguariensis</name>
    <name type="common">yerba mate</name>
    <dbReference type="NCBI Taxonomy" id="185542"/>
    <lineage>
        <taxon>Eukaryota</taxon>
        <taxon>Viridiplantae</taxon>
        <taxon>Streptophyta</taxon>
        <taxon>Embryophyta</taxon>
        <taxon>Tracheophyta</taxon>
        <taxon>Spermatophyta</taxon>
        <taxon>Magnoliopsida</taxon>
        <taxon>eudicotyledons</taxon>
        <taxon>Gunneridae</taxon>
        <taxon>Pentapetalae</taxon>
        <taxon>asterids</taxon>
        <taxon>campanulids</taxon>
        <taxon>Aquifoliales</taxon>
        <taxon>Aquifoliaceae</taxon>
        <taxon>Ilex</taxon>
    </lineage>
</organism>
<dbReference type="FunFam" id="1.10.10.60:FF:000060">
    <property type="entry name" value="MYB transcription factor"/>
    <property type="match status" value="1"/>
</dbReference>
<evidence type="ECO:0000313" key="11">
    <source>
        <dbReference type="Proteomes" id="UP001642360"/>
    </source>
</evidence>
<dbReference type="PROSITE" id="PS50090">
    <property type="entry name" value="MYB_LIKE"/>
    <property type="match status" value="2"/>
</dbReference>
<dbReference type="AlphaFoldDB" id="A0ABC8THM7"/>
<keyword evidence="5" id="KW-0804">Transcription</keyword>
<dbReference type="InterPro" id="IPR017930">
    <property type="entry name" value="Myb_dom"/>
</dbReference>
<evidence type="ECO:0000256" key="5">
    <source>
        <dbReference type="ARBA" id="ARBA00023163"/>
    </source>
</evidence>
<evidence type="ECO:0000313" key="10">
    <source>
        <dbReference type="EMBL" id="CAK9167356.1"/>
    </source>
</evidence>
<dbReference type="Proteomes" id="UP001642360">
    <property type="component" value="Unassembled WGS sequence"/>
</dbReference>
<dbReference type="PANTHER" id="PTHR45614">
    <property type="entry name" value="MYB PROTEIN-RELATED"/>
    <property type="match status" value="1"/>
</dbReference>
<feature type="domain" description="Myb-like" evidence="8">
    <location>
        <begin position="93"/>
        <end position="143"/>
    </location>
</feature>
<dbReference type="GO" id="GO:0005634">
    <property type="term" value="C:nucleus"/>
    <property type="evidence" value="ECO:0007669"/>
    <property type="project" value="UniProtKB-SubCell"/>
</dbReference>
<sequence length="341" mass="38313">MQQDSLLAWTNVYVIINEPKLPQSPLAAMDKTAGGSRDDHAGTCPRGHWRPAEDEKLRKLVEQYGAQNWNSISEKLQGRSGKSCRLRWFNQLDPRINRRPFTEEEEEMLLAAHRIHGNKWALISRLFPGRTDNAVKNHWHVIMARKQREHSKLTVKRSCQDSLPHSNPPPNSFRRTNSKTHQDYSSKIHVDHNFVLGNATNKDHVSSVSPSSSSPSWTIARWAILAANNSTLVDLLGRESRKAFSSSSFRCTSGSFNSSEQFLYNFYLNSSVCGGYKRVGELGDSNGTAHGMTKMGLVSFGDNSQPNAKIMRSTFEQQQGDHAIQKKDVPFIDFLGVGISS</sequence>
<feature type="domain" description="HTH myb-type" evidence="9">
    <location>
        <begin position="46"/>
        <end position="92"/>
    </location>
</feature>
<evidence type="ECO:0000259" key="8">
    <source>
        <dbReference type="PROSITE" id="PS50090"/>
    </source>
</evidence>
<comment type="caution">
    <text evidence="10">The sequence shown here is derived from an EMBL/GenBank/DDBJ whole genome shotgun (WGS) entry which is preliminary data.</text>
</comment>
<keyword evidence="2" id="KW-0677">Repeat</keyword>
<proteinExistence type="predicted"/>
<evidence type="ECO:0000256" key="3">
    <source>
        <dbReference type="ARBA" id="ARBA00023015"/>
    </source>
</evidence>
<dbReference type="PROSITE" id="PS51294">
    <property type="entry name" value="HTH_MYB"/>
    <property type="match status" value="2"/>
</dbReference>
<reference evidence="10 11" key="1">
    <citation type="submission" date="2024-02" db="EMBL/GenBank/DDBJ databases">
        <authorList>
            <person name="Vignale AGUSTIN F."/>
            <person name="Sosa J E."/>
            <person name="Modenutti C."/>
        </authorList>
    </citation>
    <scope>NUCLEOTIDE SEQUENCE [LARGE SCALE GENOMIC DNA]</scope>
</reference>
<evidence type="ECO:0000256" key="7">
    <source>
        <dbReference type="SAM" id="MobiDB-lite"/>
    </source>
</evidence>
<dbReference type="Pfam" id="PF13921">
    <property type="entry name" value="Myb_DNA-bind_6"/>
    <property type="match status" value="1"/>
</dbReference>
<feature type="domain" description="Myb-like" evidence="8">
    <location>
        <begin position="46"/>
        <end position="92"/>
    </location>
</feature>
<feature type="region of interest" description="Disordered" evidence="7">
    <location>
        <begin position="28"/>
        <end position="49"/>
    </location>
</feature>
<accession>A0ABC8THM7</accession>
<evidence type="ECO:0000256" key="4">
    <source>
        <dbReference type="ARBA" id="ARBA00023125"/>
    </source>
</evidence>
<dbReference type="EMBL" id="CAUOFW020004816">
    <property type="protein sequence ID" value="CAK9167356.1"/>
    <property type="molecule type" value="Genomic_DNA"/>
</dbReference>
<keyword evidence="11" id="KW-1185">Reference proteome</keyword>
<feature type="compositionally biased region" description="Basic residues" evidence="7">
    <location>
        <begin position="146"/>
        <end position="155"/>
    </location>
</feature>
<dbReference type="SUPFAM" id="SSF46689">
    <property type="entry name" value="Homeodomain-like"/>
    <property type="match status" value="1"/>
</dbReference>
<evidence type="ECO:0000256" key="2">
    <source>
        <dbReference type="ARBA" id="ARBA00022737"/>
    </source>
</evidence>
<dbReference type="Gene3D" id="1.10.10.60">
    <property type="entry name" value="Homeodomain-like"/>
    <property type="match status" value="2"/>
</dbReference>
<feature type="region of interest" description="Disordered" evidence="7">
    <location>
        <begin position="146"/>
        <end position="182"/>
    </location>
</feature>
<comment type="subcellular location">
    <subcellularLocation>
        <location evidence="1">Nucleus</location>
    </subcellularLocation>
</comment>
<dbReference type="InterPro" id="IPR001005">
    <property type="entry name" value="SANT/Myb"/>
</dbReference>
<evidence type="ECO:0000259" key="9">
    <source>
        <dbReference type="PROSITE" id="PS51294"/>
    </source>
</evidence>
<protein>
    <submittedName>
        <fullName evidence="10">Uncharacterized protein</fullName>
    </submittedName>
</protein>
<keyword evidence="4" id="KW-0238">DNA-binding</keyword>
<dbReference type="PANTHER" id="PTHR45614:SF221">
    <property type="entry name" value="MYB DOMAIN PROTEIN 110"/>
    <property type="match status" value="1"/>
</dbReference>